<reference evidence="1" key="1">
    <citation type="submission" date="2021-06" db="EMBL/GenBank/DDBJ databases">
        <authorList>
            <person name="Kallberg Y."/>
            <person name="Tangrot J."/>
            <person name="Rosling A."/>
        </authorList>
    </citation>
    <scope>NUCLEOTIDE SEQUENCE</scope>
    <source>
        <strain evidence="1">CL356</strain>
    </source>
</reference>
<evidence type="ECO:0000313" key="2">
    <source>
        <dbReference type="Proteomes" id="UP000789525"/>
    </source>
</evidence>
<name>A0ACA9LEC4_9GLOM</name>
<organism evidence="1 2">
    <name type="scientific">Acaulospora colombiana</name>
    <dbReference type="NCBI Taxonomy" id="27376"/>
    <lineage>
        <taxon>Eukaryota</taxon>
        <taxon>Fungi</taxon>
        <taxon>Fungi incertae sedis</taxon>
        <taxon>Mucoromycota</taxon>
        <taxon>Glomeromycotina</taxon>
        <taxon>Glomeromycetes</taxon>
        <taxon>Diversisporales</taxon>
        <taxon>Acaulosporaceae</taxon>
        <taxon>Acaulospora</taxon>
    </lineage>
</organism>
<sequence length="142" mass="16598">MPHLRRVRLLYKTLKNRFSTVDGADQQKDKEVIMSEVHSQRATRAFNSQHNAIGSWFLGPQAENFHYLQKLFNNVAEHQMQARKKYFSDDMVRNIDMRTGQKNFFRPDKAHNFIALALNMFTRVSSDITSFRPVSVIPLTPL</sequence>
<keyword evidence="2" id="KW-1185">Reference proteome</keyword>
<accession>A0ACA9LEC4</accession>
<dbReference type="Proteomes" id="UP000789525">
    <property type="component" value="Unassembled WGS sequence"/>
</dbReference>
<evidence type="ECO:0000313" key="1">
    <source>
        <dbReference type="EMBL" id="CAG8526127.1"/>
    </source>
</evidence>
<proteinExistence type="predicted"/>
<protein>
    <submittedName>
        <fullName evidence="1">15099_t:CDS:1</fullName>
    </submittedName>
</protein>
<comment type="caution">
    <text evidence="1">The sequence shown here is derived from an EMBL/GenBank/DDBJ whole genome shotgun (WGS) entry which is preliminary data.</text>
</comment>
<dbReference type="EMBL" id="CAJVPT010005971">
    <property type="protein sequence ID" value="CAG8526127.1"/>
    <property type="molecule type" value="Genomic_DNA"/>
</dbReference>
<gene>
    <name evidence="1" type="ORF">ACOLOM_LOCUS3872</name>
</gene>